<feature type="domain" description="ABC transporter" evidence="5">
    <location>
        <begin position="37"/>
        <end position="267"/>
    </location>
</feature>
<dbReference type="InterPro" id="IPR051782">
    <property type="entry name" value="ABC_Transporter_VariousFunc"/>
</dbReference>
<dbReference type="InterPro" id="IPR027417">
    <property type="entry name" value="P-loop_NTPase"/>
</dbReference>
<evidence type="ECO:0000256" key="3">
    <source>
        <dbReference type="ARBA" id="ARBA00022840"/>
    </source>
</evidence>
<keyword evidence="2" id="KW-0547">Nucleotide-binding</keyword>
<dbReference type="AlphaFoldDB" id="A0AAV3S180"/>
<dbReference type="SUPFAM" id="SSF52540">
    <property type="entry name" value="P-loop containing nucleoside triphosphate hydrolases"/>
    <property type="match status" value="1"/>
</dbReference>
<name>A0AAV3S180_9EURY</name>
<keyword evidence="3 6" id="KW-0067">ATP-binding</keyword>
<dbReference type="SMART" id="SM00382">
    <property type="entry name" value="AAA"/>
    <property type="match status" value="1"/>
</dbReference>
<dbReference type="PANTHER" id="PTHR42939:SF1">
    <property type="entry name" value="ABC TRANSPORTER ATP-BINDING PROTEIN ALBC-RELATED"/>
    <property type="match status" value="1"/>
</dbReference>
<organism evidence="6 7">
    <name type="scientific">Halarchaeum salinum</name>
    <dbReference type="NCBI Taxonomy" id="489912"/>
    <lineage>
        <taxon>Archaea</taxon>
        <taxon>Methanobacteriati</taxon>
        <taxon>Methanobacteriota</taxon>
        <taxon>Stenosarchaea group</taxon>
        <taxon>Halobacteria</taxon>
        <taxon>Halobacteriales</taxon>
        <taxon>Halobacteriaceae</taxon>
    </lineage>
</organism>
<evidence type="ECO:0000256" key="1">
    <source>
        <dbReference type="ARBA" id="ARBA00022448"/>
    </source>
</evidence>
<evidence type="ECO:0000256" key="2">
    <source>
        <dbReference type="ARBA" id="ARBA00022741"/>
    </source>
</evidence>
<evidence type="ECO:0000313" key="7">
    <source>
        <dbReference type="Proteomes" id="UP001500837"/>
    </source>
</evidence>
<dbReference type="Proteomes" id="UP001500837">
    <property type="component" value="Unassembled WGS sequence"/>
</dbReference>
<evidence type="ECO:0000259" key="5">
    <source>
        <dbReference type="PROSITE" id="PS50893"/>
    </source>
</evidence>
<accession>A0AAV3S180</accession>
<dbReference type="InterPro" id="IPR003439">
    <property type="entry name" value="ABC_transporter-like_ATP-bd"/>
</dbReference>
<feature type="compositionally biased region" description="Acidic residues" evidence="4">
    <location>
        <begin position="290"/>
        <end position="300"/>
    </location>
</feature>
<sequence>MLTANGRRVAVTGRSRDAIATGGYLTAAGDAEDVNAIATADLRKAYGDLTALSGLTLDVPAGELFGLLGPNGAGKSTTIRILTGQLRPDAGSASVLGIDPVDDPVGVRERVGILPEQESPPSFMTPREYFDFVGSVRDLDAAVVEERVETWADRLAYEAKLDTMHTDLSRGQQQKVMVTAAFLHDPDLVFIDEPLANLDPIVQEAVKRFLRDYRDAGNTVFLSTHDIDVAAELCDRVGIVNEGELVTTCRPAELSEERLLDVFLREVGGAGVDAGDTESAGGAGSVDGTESADSESMEDT</sequence>
<dbReference type="Gene3D" id="3.40.50.300">
    <property type="entry name" value="P-loop containing nucleotide triphosphate hydrolases"/>
    <property type="match status" value="1"/>
</dbReference>
<dbReference type="CDD" id="cd03230">
    <property type="entry name" value="ABC_DR_subfamily_A"/>
    <property type="match status" value="1"/>
</dbReference>
<dbReference type="Pfam" id="PF00005">
    <property type="entry name" value="ABC_tran"/>
    <property type="match status" value="1"/>
</dbReference>
<evidence type="ECO:0000256" key="4">
    <source>
        <dbReference type="SAM" id="MobiDB-lite"/>
    </source>
</evidence>
<dbReference type="GO" id="GO:0005524">
    <property type="term" value="F:ATP binding"/>
    <property type="evidence" value="ECO:0007669"/>
    <property type="project" value="UniProtKB-KW"/>
</dbReference>
<evidence type="ECO:0000313" key="6">
    <source>
        <dbReference type="EMBL" id="GAA0289907.1"/>
    </source>
</evidence>
<proteinExistence type="predicted"/>
<dbReference type="PANTHER" id="PTHR42939">
    <property type="entry name" value="ABC TRANSPORTER ATP-BINDING PROTEIN ALBC-RELATED"/>
    <property type="match status" value="1"/>
</dbReference>
<keyword evidence="7" id="KW-1185">Reference proteome</keyword>
<reference evidence="6 7" key="1">
    <citation type="journal article" date="2019" name="Int. J. Syst. Evol. Microbiol.">
        <title>The Global Catalogue of Microorganisms (GCM) 10K type strain sequencing project: providing services to taxonomists for standard genome sequencing and annotation.</title>
        <authorList>
            <consortium name="The Broad Institute Genomics Platform"/>
            <consortium name="The Broad Institute Genome Sequencing Center for Infectious Disease"/>
            <person name="Wu L."/>
            <person name="Ma J."/>
        </authorList>
    </citation>
    <scope>NUCLEOTIDE SEQUENCE [LARGE SCALE GENOMIC DNA]</scope>
    <source>
        <strain evidence="6 7">JCM 16330</strain>
    </source>
</reference>
<protein>
    <submittedName>
        <fullName evidence="6">ABC transporter ATP-binding protein</fullName>
    </submittedName>
</protein>
<feature type="region of interest" description="Disordered" evidence="4">
    <location>
        <begin position="271"/>
        <end position="300"/>
    </location>
</feature>
<keyword evidence="1" id="KW-0813">Transport</keyword>
<comment type="caution">
    <text evidence="6">The sequence shown here is derived from an EMBL/GenBank/DDBJ whole genome shotgun (WGS) entry which is preliminary data.</text>
</comment>
<dbReference type="InterPro" id="IPR003593">
    <property type="entry name" value="AAA+_ATPase"/>
</dbReference>
<gene>
    <name evidence="6" type="ORF">GCM10009066_00530</name>
</gene>
<dbReference type="GO" id="GO:0016887">
    <property type="term" value="F:ATP hydrolysis activity"/>
    <property type="evidence" value="ECO:0007669"/>
    <property type="project" value="InterPro"/>
</dbReference>
<dbReference type="EMBL" id="BAAABL010000004">
    <property type="protein sequence ID" value="GAA0289907.1"/>
    <property type="molecule type" value="Genomic_DNA"/>
</dbReference>
<dbReference type="PROSITE" id="PS50893">
    <property type="entry name" value="ABC_TRANSPORTER_2"/>
    <property type="match status" value="1"/>
</dbReference>